<dbReference type="InterPro" id="IPR049067">
    <property type="entry name" value="MreB-like_C"/>
</dbReference>
<dbReference type="SUPFAM" id="SSF53067">
    <property type="entry name" value="Actin-like ATPase domain"/>
    <property type="match status" value="2"/>
</dbReference>
<dbReference type="OrthoDB" id="143284at2"/>
<feature type="domain" description="Actin-like protein N-terminal" evidence="1">
    <location>
        <begin position="7"/>
        <end position="155"/>
    </location>
</feature>
<dbReference type="NCBIfam" id="TIGR03739">
    <property type="entry name" value="PRTRC_D"/>
    <property type="match status" value="1"/>
</dbReference>
<feature type="domain" description="Actin homologue MreB-like C-terminal" evidence="2">
    <location>
        <begin position="177"/>
        <end position="297"/>
    </location>
</feature>
<accession>A0A368XDQ6</accession>
<evidence type="ECO:0000259" key="1">
    <source>
        <dbReference type="Pfam" id="PF17989"/>
    </source>
</evidence>
<dbReference type="Gene3D" id="3.30.420.40">
    <property type="match status" value="2"/>
</dbReference>
<dbReference type="Proteomes" id="UP000252884">
    <property type="component" value="Unassembled WGS sequence"/>
</dbReference>
<dbReference type="InterPro" id="IPR043129">
    <property type="entry name" value="ATPase_NBD"/>
</dbReference>
<proteinExistence type="predicted"/>
<dbReference type="InterPro" id="IPR022389">
    <property type="entry name" value="PRTRC_protein-D"/>
</dbReference>
<evidence type="ECO:0000313" key="3">
    <source>
        <dbReference type="EMBL" id="RCW65158.1"/>
    </source>
</evidence>
<dbReference type="Pfam" id="PF21522">
    <property type="entry name" value="MreB-like_C"/>
    <property type="match status" value="1"/>
</dbReference>
<dbReference type="EMBL" id="QPJK01000013">
    <property type="protein sequence ID" value="RCW65158.1"/>
    <property type="molecule type" value="Genomic_DNA"/>
</dbReference>
<dbReference type="Pfam" id="PF17989">
    <property type="entry name" value="ALP_N"/>
    <property type="match status" value="1"/>
</dbReference>
<name>A0A368XDQ6_9BURK</name>
<keyword evidence="4" id="KW-1185">Reference proteome</keyword>
<sequence>MSKIVRAIDVGFGNTKFVVGHTPQEVKCGSFPSLAYVSAKDSAQRTDGQRRRTVSIPIDKLFYEVGPDVHLAADTFRGTQLHDRYIETPEYLALARGALSYMRLSTIDLLVVGLPVASFQARKAQLERLMTGVHDVGAGKTVEVRKAVAVAQPQGALVHFTAAYGKQKTIAQEQSLIIDPGSRTFDWLLSRGMRLVSKVSSSVNRGMSDVLKTIAQEISSDIGRPYSDLPAIDTALRTGKPLLIYQKPYDLTPILPTAHAVARGAVSSMMEWIAEDYSIQNVILVGGGAFMFKDAVKAAFPKHKIHVIKDPMFANVKGFQIAGANLLSAEQADASSEES</sequence>
<reference evidence="3 4" key="1">
    <citation type="submission" date="2018-07" db="EMBL/GenBank/DDBJ databases">
        <title>Genomic Encyclopedia of Type Strains, Phase IV (KMG-IV): sequencing the most valuable type-strain genomes for metagenomic binning, comparative biology and taxonomic classification.</title>
        <authorList>
            <person name="Goeker M."/>
        </authorList>
    </citation>
    <scope>NUCLEOTIDE SEQUENCE [LARGE SCALE GENOMIC DNA]</scope>
    <source>
        <strain evidence="3 4">DSM 21634</strain>
    </source>
</reference>
<dbReference type="InterPro" id="IPR040607">
    <property type="entry name" value="ALP_N"/>
</dbReference>
<evidence type="ECO:0000313" key="4">
    <source>
        <dbReference type="Proteomes" id="UP000252884"/>
    </source>
</evidence>
<gene>
    <name evidence="3" type="ORF">DES41_11382</name>
</gene>
<comment type="caution">
    <text evidence="3">The sequence shown here is derived from an EMBL/GenBank/DDBJ whole genome shotgun (WGS) entry which is preliminary data.</text>
</comment>
<dbReference type="RefSeq" id="WP_114471951.1">
    <property type="nucleotide sequence ID" value="NZ_QPJK01000013.1"/>
</dbReference>
<dbReference type="AlphaFoldDB" id="A0A368XDQ6"/>
<organism evidence="3 4">
    <name type="scientific">Pseudorhodoferax soli</name>
    <dbReference type="NCBI Taxonomy" id="545864"/>
    <lineage>
        <taxon>Bacteria</taxon>
        <taxon>Pseudomonadati</taxon>
        <taxon>Pseudomonadota</taxon>
        <taxon>Betaproteobacteria</taxon>
        <taxon>Burkholderiales</taxon>
        <taxon>Comamonadaceae</taxon>
    </lineage>
</organism>
<evidence type="ECO:0000259" key="2">
    <source>
        <dbReference type="Pfam" id="PF21522"/>
    </source>
</evidence>
<protein>
    <submittedName>
        <fullName evidence="3">Plasmid segregation protein ParM</fullName>
    </submittedName>
</protein>